<evidence type="ECO:0000259" key="7">
    <source>
        <dbReference type="Pfam" id="PF14008"/>
    </source>
</evidence>
<dbReference type="SUPFAM" id="SSF56300">
    <property type="entry name" value="Metallo-dependent phosphatases"/>
    <property type="match status" value="1"/>
</dbReference>
<keyword evidence="4" id="KW-0653">Protein transport</keyword>
<keyword evidence="9" id="KW-1185">Reference proteome</keyword>
<dbReference type="InterPro" id="IPR041792">
    <property type="entry name" value="MPP_PAP"/>
</dbReference>
<dbReference type="GO" id="GO:0015031">
    <property type="term" value="P:protein transport"/>
    <property type="evidence" value="ECO:0007669"/>
    <property type="project" value="UniProtKB-KW"/>
</dbReference>
<keyword evidence="2 4" id="KW-0813">Transport</keyword>
<dbReference type="InterPro" id="IPR004140">
    <property type="entry name" value="Exo70"/>
</dbReference>
<dbReference type="CDD" id="cd00839">
    <property type="entry name" value="MPP_PAPs"/>
    <property type="match status" value="1"/>
</dbReference>
<dbReference type="GO" id="GO:0005546">
    <property type="term" value="F:phosphatidylinositol-4,5-bisphosphate binding"/>
    <property type="evidence" value="ECO:0007669"/>
    <property type="project" value="InterPro"/>
</dbReference>
<evidence type="ECO:0000259" key="6">
    <source>
        <dbReference type="Pfam" id="PF03081"/>
    </source>
</evidence>
<evidence type="ECO:0000259" key="5">
    <source>
        <dbReference type="Pfam" id="PF00149"/>
    </source>
</evidence>
<name>A0A834Z558_TETSI</name>
<dbReference type="Pfam" id="PF14008">
    <property type="entry name" value="Metallophos_C"/>
    <property type="match status" value="1"/>
</dbReference>
<dbReference type="Gene3D" id="3.60.21.10">
    <property type="match status" value="1"/>
</dbReference>
<comment type="caution">
    <text evidence="8">The sequence shown here is derived from an EMBL/GenBank/DDBJ whole genome shotgun (WGS) entry which is preliminary data.</text>
</comment>
<dbReference type="PANTHER" id="PTHR12542">
    <property type="entry name" value="EXOCYST COMPLEX PROTEIN EXO70"/>
    <property type="match status" value="1"/>
</dbReference>
<reference evidence="8 9" key="1">
    <citation type="submission" date="2020-04" db="EMBL/GenBank/DDBJ databases">
        <title>Plant Genome Project.</title>
        <authorList>
            <person name="Zhang R.-G."/>
        </authorList>
    </citation>
    <scope>NUCLEOTIDE SEQUENCE [LARGE SCALE GENOMIC DNA]</scope>
    <source>
        <strain evidence="8">YNK0</strain>
        <tissue evidence="8">Leaf</tissue>
    </source>
</reference>
<dbReference type="Pfam" id="PF20669">
    <property type="entry name" value="Exo70_N"/>
    <property type="match status" value="1"/>
</dbReference>
<dbReference type="InterPro" id="IPR004843">
    <property type="entry name" value="Calcineurin-like_PHP"/>
</dbReference>
<dbReference type="InterPro" id="IPR029052">
    <property type="entry name" value="Metallo-depent_PP-like"/>
</dbReference>
<evidence type="ECO:0000256" key="3">
    <source>
        <dbReference type="ARBA" id="ARBA00023180"/>
    </source>
</evidence>
<dbReference type="InterPro" id="IPR025733">
    <property type="entry name" value="PAPs_C"/>
</dbReference>
<dbReference type="EMBL" id="JABCRI010000010">
    <property type="protein sequence ID" value="KAF8399597.1"/>
    <property type="molecule type" value="Genomic_DNA"/>
</dbReference>
<keyword evidence="3" id="KW-0325">Glycoprotein</keyword>
<dbReference type="Proteomes" id="UP000655225">
    <property type="component" value="Unassembled WGS sequence"/>
</dbReference>
<dbReference type="GO" id="GO:0016787">
    <property type="term" value="F:hydrolase activity"/>
    <property type="evidence" value="ECO:0007669"/>
    <property type="project" value="InterPro"/>
</dbReference>
<comment type="similarity">
    <text evidence="1 4">Belongs to the EXO70 family.</text>
</comment>
<protein>
    <recommendedName>
        <fullName evidence="4">Exocyst subunit Exo70 family protein</fullName>
    </recommendedName>
</protein>
<feature type="domain" description="Purple acid phosphatase C-terminal" evidence="7">
    <location>
        <begin position="893"/>
        <end position="952"/>
    </location>
</feature>
<feature type="domain" description="Calcineurin-like phosphoesterase" evidence="5">
    <location>
        <begin position="653"/>
        <end position="868"/>
    </location>
</feature>
<dbReference type="OMA" id="RTECHEI"/>
<dbReference type="InterPro" id="IPR046364">
    <property type="entry name" value="Exo70_C"/>
</dbReference>
<dbReference type="AlphaFoldDB" id="A0A834Z558"/>
<evidence type="ECO:0000256" key="1">
    <source>
        <dbReference type="ARBA" id="ARBA00006756"/>
    </source>
</evidence>
<dbReference type="InterPro" id="IPR016159">
    <property type="entry name" value="Cullin_repeat-like_dom_sf"/>
</dbReference>
<dbReference type="SUPFAM" id="SSF74788">
    <property type="entry name" value="Cullin repeat-like"/>
    <property type="match status" value="1"/>
</dbReference>
<feature type="domain" description="Exocyst complex subunit Exo70 C-terminal" evidence="6">
    <location>
        <begin position="237"/>
        <end position="603"/>
    </location>
</feature>
<dbReference type="PANTHER" id="PTHR12542:SF49">
    <property type="entry name" value="EXOCYST SUBUNIT EXO70 FAMILY PROTEIN"/>
    <property type="match status" value="1"/>
</dbReference>
<dbReference type="Pfam" id="PF03081">
    <property type="entry name" value="Exo70_C"/>
    <property type="match status" value="1"/>
</dbReference>
<proteinExistence type="inferred from homology"/>
<dbReference type="Gene3D" id="1.20.1280.170">
    <property type="entry name" value="Exocyst complex component Exo70"/>
    <property type="match status" value="1"/>
</dbReference>
<accession>A0A834Z558</accession>
<evidence type="ECO:0000256" key="2">
    <source>
        <dbReference type="ARBA" id="ARBA00022448"/>
    </source>
</evidence>
<keyword evidence="4" id="KW-0268">Exocytosis</keyword>
<dbReference type="GO" id="GO:0006887">
    <property type="term" value="P:exocytosis"/>
    <property type="evidence" value="ECO:0007669"/>
    <property type="project" value="UniProtKB-KW"/>
</dbReference>
<evidence type="ECO:0000313" key="9">
    <source>
        <dbReference type="Proteomes" id="UP000655225"/>
    </source>
</evidence>
<dbReference type="Pfam" id="PF00149">
    <property type="entry name" value="Metallophos"/>
    <property type="match status" value="1"/>
</dbReference>
<organism evidence="8 9">
    <name type="scientific">Tetracentron sinense</name>
    <name type="common">Spur-leaf</name>
    <dbReference type="NCBI Taxonomy" id="13715"/>
    <lineage>
        <taxon>Eukaryota</taxon>
        <taxon>Viridiplantae</taxon>
        <taxon>Streptophyta</taxon>
        <taxon>Embryophyta</taxon>
        <taxon>Tracheophyta</taxon>
        <taxon>Spermatophyta</taxon>
        <taxon>Magnoliopsida</taxon>
        <taxon>Trochodendrales</taxon>
        <taxon>Trochodendraceae</taxon>
        <taxon>Tetracentron</taxon>
    </lineage>
</organism>
<evidence type="ECO:0000256" key="4">
    <source>
        <dbReference type="RuleBase" id="RU365026"/>
    </source>
</evidence>
<sequence length="977" mass="111582">MGDGELLIPTLEGEEHVIAAAQHIVRALGTNKNLTDDVRKILVDLDSRLSTMTVLTENKKGGIKKIEERLIFVQEKIMSWELGQSMIWDSGPMEAAQYLQAVDEVRRLAESLGSLSLDKGREENELLCMAHNVLQIAMARLGEEFSHILVQNRQPFEPERMSFCSCEEDVVNPNVIPDLRCIANVMIASNYDQECFQAYISIRKDALEECLFILEVEKVSIEDVLKMDWSSLNCKIKKWIRNMKIFVRVYLAGEKQLCGQIFGEFGPVNSSCFDEISKASIMRLLNIGEAIAIGPRQPEKLFGILDMYEVLADLLPDIDALFSGEAGSFVRTECHEILRRLADSVRGTFVDFRNAVLSDITNPSTRGAIHPLTNYVMNYIKALTDYSDTLILLLEDRDGKDPMSSLPNMNPVIAEEIEGESSSYSVPLMGHYLQSVTLILESNLDGKSKFYKDISLQHFFLMNNIHYMVQKVKGSELRVLFGDDWIRKHNGRFQQLAMNYERATWSSILSLLKEERNCNPGSNFISKTVTKERLRSFNLAFEEVYKSQTGWLIRDLQLREDLRISTSLKVIQAYRTFMGRHANLISDKYIKYCTDDLENYLLDLFEGSPRSLHNPRRRYSYKLGHRLFNGTFVWSETYNFRASPYPGQDSLQRVVIFGDMGKAEADGSNEYNNYQPGSLNTTKQLIRDLRNIDIVFHIGDLSYANGYLSQWDQFTSQVEPIASTVPYMVASGNHERDWPGTGSFYGNIDSGGECGVLAETMFYVPAENRAKFWYSTDYGMFHFCIADTEHDWREGTEQYKFIEHCLASADRQKQPWLIFIAHRVLGYSSSSFYAEQGSFEEPMGRESLQRLLQKYKVDLAVYGHVHNYERTCPIYQNICTNEEKSYYQGSLNGTIHVVAGGGGAALAEFTTLQTKWSLFKDHDFGFLKLTAFDHSNMLFEYKKSSDGKVYDSFRISRDYRDILACTFDSCPSSTLAS</sequence>
<evidence type="ECO:0000313" key="8">
    <source>
        <dbReference type="EMBL" id="KAF8399597.1"/>
    </source>
</evidence>
<comment type="function">
    <text evidence="4">Component of the exocyst complex.</text>
</comment>
<gene>
    <name evidence="8" type="ORF">HHK36_015466</name>
</gene>
<dbReference type="OrthoDB" id="1922221at2759"/>
<dbReference type="GO" id="GO:0000145">
    <property type="term" value="C:exocyst"/>
    <property type="evidence" value="ECO:0007669"/>
    <property type="project" value="InterPro"/>
</dbReference>